<dbReference type="EnsemblProtists" id="HpaT811510">
    <property type="protein sequence ID" value="HpaP811510"/>
    <property type="gene ID" value="HpaG811510"/>
</dbReference>
<dbReference type="Proteomes" id="UP000011713">
    <property type="component" value="Unassembled WGS sequence"/>
</dbReference>
<dbReference type="SUPFAM" id="SSF103506">
    <property type="entry name" value="Mitochondrial carrier"/>
    <property type="match status" value="1"/>
</dbReference>
<evidence type="ECO:0000256" key="3">
    <source>
        <dbReference type="ARBA" id="ARBA00023136"/>
    </source>
</evidence>
<accession>M4BY78</accession>
<dbReference type="Gene3D" id="1.50.40.10">
    <property type="entry name" value="Mitochondrial carrier domain"/>
    <property type="match status" value="1"/>
</dbReference>
<evidence type="ECO:0000256" key="2">
    <source>
        <dbReference type="ARBA" id="ARBA00022692"/>
    </source>
</evidence>
<comment type="subcellular location">
    <subcellularLocation>
        <location evidence="1">Membrane</location>
    </subcellularLocation>
</comment>
<evidence type="ECO:0000313" key="4">
    <source>
        <dbReference type="EnsemblProtists" id="HpaP811510"/>
    </source>
</evidence>
<organism evidence="4 5">
    <name type="scientific">Hyaloperonospora arabidopsidis (strain Emoy2)</name>
    <name type="common">Downy mildew agent</name>
    <name type="synonym">Peronospora arabidopsidis</name>
    <dbReference type="NCBI Taxonomy" id="559515"/>
    <lineage>
        <taxon>Eukaryota</taxon>
        <taxon>Sar</taxon>
        <taxon>Stramenopiles</taxon>
        <taxon>Oomycota</taxon>
        <taxon>Peronosporomycetes</taxon>
        <taxon>Peronosporales</taxon>
        <taxon>Peronosporaceae</taxon>
        <taxon>Hyaloperonospora</taxon>
    </lineage>
</organism>
<keyword evidence="3" id="KW-0472">Membrane</keyword>
<sequence>MIEVILQQPTVAMKNAVQQGRPIQWSPLALYRGVGVSLVSIAPVSALQFAVNGRLLRGSTEDTGAGSSDSTKLLCGTLSGISSAPLSASAELVMTLQQNNGKSFGATVKEVARTHGVTPRGVRGTWR</sequence>
<evidence type="ECO:0000313" key="5">
    <source>
        <dbReference type="Proteomes" id="UP000011713"/>
    </source>
</evidence>
<name>M4BY78_HYAAE</name>
<dbReference type="GO" id="GO:0016020">
    <property type="term" value="C:membrane"/>
    <property type="evidence" value="ECO:0007669"/>
    <property type="project" value="UniProtKB-SubCell"/>
</dbReference>
<reference evidence="4" key="2">
    <citation type="submission" date="2015-06" db="UniProtKB">
        <authorList>
            <consortium name="EnsemblProtists"/>
        </authorList>
    </citation>
    <scope>IDENTIFICATION</scope>
    <source>
        <strain evidence="4">Emoy2</strain>
    </source>
</reference>
<keyword evidence="5" id="KW-1185">Reference proteome</keyword>
<dbReference type="eggNOG" id="KOG0754">
    <property type="taxonomic scope" value="Eukaryota"/>
</dbReference>
<reference evidence="5" key="1">
    <citation type="journal article" date="2010" name="Science">
        <title>Signatures of adaptation to obligate biotrophy in the Hyaloperonospora arabidopsidis genome.</title>
        <authorList>
            <person name="Baxter L."/>
            <person name="Tripathy S."/>
            <person name="Ishaque N."/>
            <person name="Boot N."/>
            <person name="Cabral A."/>
            <person name="Kemen E."/>
            <person name="Thines M."/>
            <person name="Ah-Fong A."/>
            <person name="Anderson R."/>
            <person name="Badejoko W."/>
            <person name="Bittner-Eddy P."/>
            <person name="Boore J.L."/>
            <person name="Chibucos M.C."/>
            <person name="Coates M."/>
            <person name="Dehal P."/>
            <person name="Delehaunty K."/>
            <person name="Dong S."/>
            <person name="Downton P."/>
            <person name="Dumas B."/>
            <person name="Fabro G."/>
            <person name="Fronick C."/>
            <person name="Fuerstenberg S.I."/>
            <person name="Fulton L."/>
            <person name="Gaulin E."/>
            <person name="Govers F."/>
            <person name="Hughes L."/>
            <person name="Humphray S."/>
            <person name="Jiang R.H."/>
            <person name="Judelson H."/>
            <person name="Kamoun S."/>
            <person name="Kyung K."/>
            <person name="Meijer H."/>
            <person name="Minx P."/>
            <person name="Morris P."/>
            <person name="Nelson J."/>
            <person name="Phuntumart V."/>
            <person name="Qutob D."/>
            <person name="Rehmany A."/>
            <person name="Rougon-Cardoso A."/>
            <person name="Ryden P."/>
            <person name="Torto-Alalibo T."/>
            <person name="Studholme D."/>
            <person name="Wang Y."/>
            <person name="Win J."/>
            <person name="Wood J."/>
            <person name="Clifton S.W."/>
            <person name="Rogers J."/>
            <person name="Van den Ackerveken G."/>
            <person name="Jones J.D."/>
            <person name="McDowell J.M."/>
            <person name="Beynon J."/>
            <person name="Tyler B.M."/>
        </authorList>
    </citation>
    <scope>NUCLEOTIDE SEQUENCE [LARGE SCALE GENOMIC DNA]</scope>
    <source>
        <strain evidence="5">Emoy2</strain>
    </source>
</reference>
<dbReference type="HOGENOM" id="CLU_1974778_0_0_1"/>
<dbReference type="InParanoid" id="M4BY78"/>
<protein>
    <submittedName>
        <fullName evidence="4">Uncharacterized protein</fullName>
    </submittedName>
</protein>
<dbReference type="InterPro" id="IPR023395">
    <property type="entry name" value="MCP_dom_sf"/>
</dbReference>
<dbReference type="EMBL" id="JH598038">
    <property type="status" value="NOT_ANNOTATED_CDS"/>
    <property type="molecule type" value="Genomic_DNA"/>
</dbReference>
<evidence type="ECO:0000256" key="1">
    <source>
        <dbReference type="ARBA" id="ARBA00004370"/>
    </source>
</evidence>
<keyword evidence="2" id="KW-0812">Transmembrane</keyword>
<proteinExistence type="predicted"/>
<dbReference type="VEuPathDB" id="FungiDB:HpaG811510"/>
<dbReference type="AlphaFoldDB" id="M4BY78"/>